<dbReference type="RefSeq" id="XP_056577000.1">
    <property type="nucleotide sequence ID" value="XM_056726149.1"/>
</dbReference>
<reference evidence="1" key="1">
    <citation type="submission" date="2022-12" db="EMBL/GenBank/DDBJ databases">
        <authorList>
            <person name="Petersen C."/>
        </authorList>
    </citation>
    <scope>NUCLEOTIDE SEQUENCE</scope>
    <source>
        <strain evidence="1">IBT 3081</strain>
    </source>
</reference>
<accession>A0A9W9RX82</accession>
<protein>
    <submittedName>
        <fullName evidence="1">Uncharacterized protein</fullName>
    </submittedName>
</protein>
<sequence length="34" mass="3655">MMIPVIKVHHSNMAEHGTSAGTPGEWAELALEIP</sequence>
<proteinExistence type="predicted"/>
<keyword evidence="2" id="KW-1185">Reference proteome</keyword>
<reference evidence="1" key="2">
    <citation type="journal article" date="2023" name="IMA Fungus">
        <title>Comparative genomic study of the Penicillium genus elucidates a diverse pangenome and 15 lateral gene transfer events.</title>
        <authorList>
            <person name="Petersen C."/>
            <person name="Sorensen T."/>
            <person name="Nielsen M.R."/>
            <person name="Sondergaard T.E."/>
            <person name="Sorensen J.L."/>
            <person name="Fitzpatrick D.A."/>
            <person name="Frisvad J.C."/>
            <person name="Nielsen K.L."/>
        </authorList>
    </citation>
    <scope>NUCLEOTIDE SEQUENCE</scope>
    <source>
        <strain evidence="1">IBT 3081</strain>
    </source>
</reference>
<evidence type="ECO:0000313" key="1">
    <source>
        <dbReference type="EMBL" id="KAJ5365533.1"/>
    </source>
</evidence>
<evidence type="ECO:0000313" key="2">
    <source>
        <dbReference type="Proteomes" id="UP001147752"/>
    </source>
</evidence>
<name>A0A9W9RX82_9EURO</name>
<dbReference type="GeneID" id="81465332"/>
<dbReference type="EMBL" id="JAPZBT010000003">
    <property type="protein sequence ID" value="KAJ5365533.1"/>
    <property type="molecule type" value="Genomic_DNA"/>
</dbReference>
<organism evidence="1 2">
    <name type="scientific">Penicillium concentricum</name>
    <dbReference type="NCBI Taxonomy" id="293559"/>
    <lineage>
        <taxon>Eukaryota</taxon>
        <taxon>Fungi</taxon>
        <taxon>Dikarya</taxon>
        <taxon>Ascomycota</taxon>
        <taxon>Pezizomycotina</taxon>
        <taxon>Eurotiomycetes</taxon>
        <taxon>Eurotiomycetidae</taxon>
        <taxon>Eurotiales</taxon>
        <taxon>Aspergillaceae</taxon>
        <taxon>Penicillium</taxon>
    </lineage>
</organism>
<comment type="caution">
    <text evidence="1">The sequence shown here is derived from an EMBL/GenBank/DDBJ whole genome shotgun (WGS) entry which is preliminary data.</text>
</comment>
<gene>
    <name evidence="1" type="ORF">N7517_008419</name>
</gene>
<dbReference type="AlphaFoldDB" id="A0A9W9RX82"/>
<dbReference type="Proteomes" id="UP001147752">
    <property type="component" value="Unassembled WGS sequence"/>
</dbReference>